<dbReference type="Gene3D" id="3.40.50.1000">
    <property type="entry name" value="HAD superfamily/HAD-like"/>
    <property type="match status" value="1"/>
</dbReference>
<dbReference type="EMBL" id="PGCK01000008">
    <property type="protein sequence ID" value="MCD1295375.1"/>
    <property type="molecule type" value="Genomic_DNA"/>
</dbReference>
<dbReference type="GO" id="GO:0046872">
    <property type="term" value="F:metal ion binding"/>
    <property type="evidence" value="ECO:0007669"/>
    <property type="project" value="UniProtKB-KW"/>
</dbReference>
<proteinExistence type="inferred from homology"/>
<dbReference type="RefSeq" id="WP_230742227.1">
    <property type="nucleotide sequence ID" value="NZ_PGCK01000008.1"/>
</dbReference>
<organism evidence="6 7">
    <name type="scientific">Methanooceanicella nereidis</name>
    <dbReference type="NCBI Taxonomy" id="2052831"/>
    <lineage>
        <taxon>Archaea</taxon>
        <taxon>Methanobacteriati</taxon>
        <taxon>Methanobacteriota</taxon>
        <taxon>Stenosarchaea group</taxon>
        <taxon>Methanomicrobia</taxon>
        <taxon>Methanocellales</taxon>
        <taxon>Methanocellaceae</taxon>
        <taxon>Methanooceanicella</taxon>
    </lineage>
</organism>
<dbReference type="InterPro" id="IPR051400">
    <property type="entry name" value="HAD-like_hydrolase"/>
</dbReference>
<dbReference type="InterPro" id="IPR036412">
    <property type="entry name" value="HAD-like_sf"/>
</dbReference>
<dbReference type="Gene3D" id="1.20.120.710">
    <property type="entry name" value="Haloacid dehalogenase hydrolase-like domain"/>
    <property type="match status" value="1"/>
</dbReference>
<comment type="caution">
    <text evidence="6">The sequence shown here is derived from an EMBL/GenBank/DDBJ whole genome shotgun (WGS) entry which is preliminary data.</text>
</comment>
<dbReference type="NCBIfam" id="TIGR01549">
    <property type="entry name" value="HAD-SF-IA-v1"/>
    <property type="match status" value="1"/>
</dbReference>
<name>A0AAP2RFX7_9EURY</name>
<keyword evidence="7" id="KW-1185">Reference proteome</keyword>
<gene>
    <name evidence="6" type="ORF">CUJ83_10230</name>
</gene>
<dbReference type="GO" id="GO:0044281">
    <property type="term" value="P:small molecule metabolic process"/>
    <property type="evidence" value="ECO:0007669"/>
    <property type="project" value="UniProtKB-ARBA"/>
</dbReference>
<evidence type="ECO:0000256" key="4">
    <source>
        <dbReference type="ARBA" id="ARBA00022801"/>
    </source>
</evidence>
<dbReference type="Pfam" id="PF00702">
    <property type="entry name" value="Hydrolase"/>
    <property type="match status" value="1"/>
</dbReference>
<reference evidence="6 7" key="1">
    <citation type="submission" date="2017-11" db="EMBL/GenBank/DDBJ databases">
        <title>Isolation and Characterization of Family Methanocellaceae Species from Potential Methane Hydrate Area Offshore Southwestern Taiwan.</title>
        <authorList>
            <person name="Zhang W.-L."/>
            <person name="Chen W.-C."/>
            <person name="Lai M.-C."/>
            <person name="Chen S.-C."/>
        </authorList>
    </citation>
    <scope>NUCLEOTIDE SEQUENCE [LARGE SCALE GENOMIC DNA]</scope>
    <source>
        <strain evidence="6 7">CWC-04</strain>
    </source>
</reference>
<dbReference type="InterPro" id="IPR023214">
    <property type="entry name" value="HAD_sf"/>
</dbReference>
<protein>
    <submittedName>
        <fullName evidence="6">HAD family hydrolase</fullName>
    </submittedName>
</protein>
<dbReference type="PANTHER" id="PTHR46470:SF2">
    <property type="entry name" value="GLYCERALDEHYDE 3-PHOSPHATE PHOSPHATASE"/>
    <property type="match status" value="1"/>
</dbReference>
<comment type="similarity">
    <text evidence="2">Belongs to the HAD-like hydrolase superfamily.</text>
</comment>
<evidence type="ECO:0000313" key="6">
    <source>
        <dbReference type="EMBL" id="MCD1295375.1"/>
    </source>
</evidence>
<dbReference type="PANTHER" id="PTHR46470">
    <property type="entry name" value="N-ACYLNEURAMINATE-9-PHOSPHATASE"/>
    <property type="match status" value="1"/>
</dbReference>
<dbReference type="GO" id="GO:0016791">
    <property type="term" value="F:phosphatase activity"/>
    <property type="evidence" value="ECO:0007669"/>
    <property type="project" value="TreeGrafter"/>
</dbReference>
<dbReference type="Proteomes" id="UP001320159">
    <property type="component" value="Unassembled WGS sequence"/>
</dbReference>
<dbReference type="SUPFAM" id="SSF56784">
    <property type="entry name" value="HAD-like"/>
    <property type="match status" value="1"/>
</dbReference>
<comment type="cofactor">
    <cofactor evidence="1">
        <name>Mg(2+)</name>
        <dbReference type="ChEBI" id="CHEBI:18420"/>
    </cofactor>
</comment>
<evidence type="ECO:0000256" key="3">
    <source>
        <dbReference type="ARBA" id="ARBA00022723"/>
    </source>
</evidence>
<evidence type="ECO:0000256" key="1">
    <source>
        <dbReference type="ARBA" id="ARBA00001946"/>
    </source>
</evidence>
<dbReference type="SFLD" id="SFLDG01129">
    <property type="entry name" value="C1.5:_HAD__Beta-PGM__Phosphata"/>
    <property type="match status" value="1"/>
</dbReference>
<dbReference type="NCBIfam" id="TIGR01509">
    <property type="entry name" value="HAD-SF-IA-v3"/>
    <property type="match status" value="1"/>
</dbReference>
<evidence type="ECO:0000256" key="5">
    <source>
        <dbReference type="ARBA" id="ARBA00022842"/>
    </source>
</evidence>
<dbReference type="SFLD" id="SFLDS00003">
    <property type="entry name" value="Haloacid_Dehalogenase"/>
    <property type="match status" value="1"/>
</dbReference>
<evidence type="ECO:0000313" key="7">
    <source>
        <dbReference type="Proteomes" id="UP001320159"/>
    </source>
</evidence>
<keyword evidence="4 6" id="KW-0378">Hydrolase</keyword>
<accession>A0AAP2RFX7</accession>
<dbReference type="AlphaFoldDB" id="A0AAP2RFX7"/>
<keyword evidence="3" id="KW-0479">Metal-binding</keyword>
<sequence>MITTILFDIYGTMIDISTDENNIMPYETMSKWLEYKSIYLTPDQLKWFYHEEFSKRIGTKEERERVEEDIFKEIMEEYEMRVREEREIHRDADVREVFKSIILKFTTPPPDELEHLALDLSHLFRATTRKKIFIYPTVKPALDQLQRRYRLGIVSNAQEAFTIPELRLFGLDPYFETIVLSSMVGAKKPNSRIFLQALKNLDIKPENAVFVGNDLKADIMGASKLGIKTIYLSDKSLSNIKGYKPNAVIANVNMFEVLKYVDMWNATESKKT</sequence>
<evidence type="ECO:0000256" key="2">
    <source>
        <dbReference type="ARBA" id="ARBA00007958"/>
    </source>
</evidence>
<keyword evidence="5" id="KW-0460">Magnesium</keyword>
<dbReference type="InterPro" id="IPR006439">
    <property type="entry name" value="HAD-SF_hydro_IA"/>
</dbReference>